<dbReference type="InterPro" id="IPR011701">
    <property type="entry name" value="MFS"/>
</dbReference>
<feature type="transmembrane region" description="Helical" evidence="2">
    <location>
        <begin position="162"/>
        <end position="183"/>
    </location>
</feature>
<evidence type="ECO:0000256" key="2">
    <source>
        <dbReference type="SAM" id="Phobius"/>
    </source>
</evidence>
<feature type="transmembrane region" description="Helical" evidence="2">
    <location>
        <begin position="362"/>
        <end position="382"/>
    </location>
</feature>
<keyword evidence="2" id="KW-1133">Transmembrane helix</keyword>
<feature type="transmembrane region" description="Helical" evidence="2">
    <location>
        <begin position="203"/>
        <end position="222"/>
    </location>
</feature>
<dbReference type="OrthoDB" id="18110at2759"/>
<feature type="transmembrane region" description="Helical" evidence="2">
    <location>
        <begin position="424"/>
        <end position="443"/>
    </location>
</feature>
<feature type="domain" description="Major facilitator superfamily (MFS) profile" evidence="3">
    <location>
        <begin position="279"/>
        <end position="487"/>
    </location>
</feature>
<feature type="transmembrane region" description="Helical" evidence="2">
    <location>
        <begin position="449"/>
        <end position="470"/>
    </location>
</feature>
<dbReference type="VEuPathDB" id="FungiDB:YALI1_F32120g"/>
<dbReference type="KEGG" id="yli:2908411"/>
<evidence type="ECO:0000313" key="4">
    <source>
        <dbReference type="EMBL" id="AOW07661.1"/>
    </source>
</evidence>
<proteinExistence type="predicted"/>
<feature type="transmembrane region" description="Helical" evidence="2">
    <location>
        <begin position="106"/>
        <end position="127"/>
    </location>
</feature>
<organism evidence="4 6">
    <name type="scientific">Yarrowia lipolytica</name>
    <name type="common">Candida lipolytica</name>
    <dbReference type="NCBI Taxonomy" id="4952"/>
    <lineage>
        <taxon>Eukaryota</taxon>
        <taxon>Fungi</taxon>
        <taxon>Dikarya</taxon>
        <taxon>Ascomycota</taxon>
        <taxon>Saccharomycotina</taxon>
        <taxon>Dipodascomycetes</taxon>
        <taxon>Dipodascales</taxon>
        <taxon>Dipodascales incertae sedis</taxon>
        <taxon>Yarrowia</taxon>
    </lineage>
</organism>
<dbReference type="RefSeq" id="XP_505842.1">
    <property type="nucleotide sequence ID" value="XM_505842.1"/>
</dbReference>
<keyword evidence="2" id="KW-0812">Transmembrane</keyword>
<dbReference type="GO" id="GO:0022857">
    <property type="term" value="F:transmembrane transporter activity"/>
    <property type="evidence" value="ECO:0007669"/>
    <property type="project" value="InterPro"/>
</dbReference>
<dbReference type="eggNOG" id="ENOG502RXU0">
    <property type="taxonomic scope" value="Eukaryota"/>
</dbReference>
<feature type="transmembrane region" description="Helical" evidence="2">
    <location>
        <begin position="388"/>
        <end position="412"/>
    </location>
</feature>
<dbReference type="Gene3D" id="1.20.1250.20">
    <property type="entry name" value="MFS general substrate transporter like domains"/>
    <property type="match status" value="2"/>
</dbReference>
<reference evidence="5 7" key="2">
    <citation type="submission" date="2018-07" db="EMBL/GenBank/DDBJ databases">
        <title>Draft Genome Assemblies for Five Robust Yarrowia lipolytica Strains Exhibiting High Lipid Production and Pentose Sugar Utilization and Sugar Alcohol Secretion from Undetoxified Lignocellulosic Biomass Hydrolysates.</title>
        <authorList>
            <consortium name="DOE Joint Genome Institute"/>
            <person name="Walker C."/>
            <person name="Ryu S."/>
            <person name="Na H."/>
            <person name="Zane M."/>
            <person name="LaButti K."/>
            <person name="Lipzen A."/>
            <person name="Haridas S."/>
            <person name="Barry K."/>
            <person name="Grigoriev I.V."/>
            <person name="Quarterman J."/>
            <person name="Slininger P."/>
            <person name="Dien B."/>
            <person name="Trinh C.T."/>
        </authorList>
    </citation>
    <scope>NUCLEOTIDE SEQUENCE [LARGE SCALE GENOMIC DNA]</scope>
    <source>
        <strain evidence="5 7">YB392</strain>
    </source>
</reference>
<dbReference type="PROSITE" id="PS50850">
    <property type="entry name" value="MFS"/>
    <property type="match status" value="1"/>
</dbReference>
<feature type="transmembrane region" description="Helical" evidence="2">
    <location>
        <begin position="330"/>
        <end position="355"/>
    </location>
</feature>
<reference evidence="4 6" key="1">
    <citation type="journal article" date="2016" name="PLoS ONE">
        <title>Sequence Assembly of Yarrowia lipolytica Strain W29/CLIB89 Shows Transposable Element Diversity.</title>
        <authorList>
            <person name="Magnan C."/>
            <person name="Yu J."/>
            <person name="Chang I."/>
            <person name="Jahn E."/>
            <person name="Kanomata Y."/>
            <person name="Wu J."/>
            <person name="Zeller M."/>
            <person name="Oakes M."/>
            <person name="Baldi P."/>
            <person name="Sandmeyer S."/>
        </authorList>
    </citation>
    <scope>NUCLEOTIDE SEQUENCE [LARGE SCALE GENOMIC DNA]</scope>
    <source>
        <strain evidence="4">CLIB89</strain>
        <strain evidence="6">CLIB89(W29)</strain>
    </source>
</reference>
<dbReference type="Proteomes" id="UP000256601">
    <property type="component" value="Unassembled WGS sequence"/>
</dbReference>
<feature type="transmembrane region" description="Helical" evidence="2">
    <location>
        <begin position="50"/>
        <end position="68"/>
    </location>
</feature>
<dbReference type="InterPro" id="IPR036259">
    <property type="entry name" value="MFS_trans_sf"/>
</dbReference>
<dbReference type="PANTHER" id="PTHR23524">
    <property type="entry name" value="TRANSPORTER, PUTATIVE (AFU_ORTHOLOGUE AFUA_8G04850)-RELATED"/>
    <property type="match status" value="1"/>
</dbReference>
<evidence type="ECO:0000259" key="3">
    <source>
        <dbReference type="PROSITE" id="PS50850"/>
    </source>
</evidence>
<evidence type="ECO:0000313" key="7">
    <source>
        <dbReference type="Proteomes" id="UP000256601"/>
    </source>
</evidence>
<accession>A0A1D8NPV7</accession>
<dbReference type="SUPFAM" id="SSF103473">
    <property type="entry name" value="MFS general substrate transporter"/>
    <property type="match status" value="2"/>
</dbReference>
<evidence type="ECO:0000313" key="5">
    <source>
        <dbReference type="EMBL" id="RDW27694.1"/>
    </source>
</evidence>
<dbReference type="AlphaFoldDB" id="A0A1D8NPV7"/>
<protein>
    <submittedName>
        <fullName evidence="5">Major facilitator superfamily</fullName>
    </submittedName>
</protein>
<feature type="transmembrane region" description="Helical" evidence="2">
    <location>
        <begin position="75"/>
        <end position="94"/>
    </location>
</feature>
<name>A0A1D8NPV7_YARLL</name>
<keyword evidence="2" id="KW-0472">Membrane</keyword>
<gene>
    <name evidence="5" type="ORF">B0I71DRAFT_128779</name>
    <name evidence="4" type="ORF">YALI1_F32120g</name>
</gene>
<dbReference type="VEuPathDB" id="FungiDB:YALI0_F24761g"/>
<dbReference type="OMA" id="IPLFVNH"/>
<dbReference type="EMBL" id="CP017558">
    <property type="protein sequence ID" value="AOW07661.1"/>
    <property type="molecule type" value="Genomic_DNA"/>
</dbReference>
<feature type="transmembrane region" description="Helical" evidence="2">
    <location>
        <begin position="281"/>
        <end position="301"/>
    </location>
</feature>
<evidence type="ECO:0000313" key="6">
    <source>
        <dbReference type="Proteomes" id="UP000182444"/>
    </source>
</evidence>
<dbReference type="EMBL" id="KZ858960">
    <property type="protein sequence ID" value="RDW27694.1"/>
    <property type="molecule type" value="Genomic_DNA"/>
</dbReference>
<dbReference type="GeneID" id="2908411"/>
<sequence>MEPGVFHLKQTTAFYGSCLLTIAFVVFLSATQPFILTDLLGYRKKVATHVGNLAVADEIVSIIVAPALGALSDKIGTRIVTSVGVCIIGTSIMLYTTRQTLYPDILIFRCLFSVGASAAGSMITAMLSEISQSTISFSFFGFHFHSDPPEAGYETDHDKRKAILPVLVGISTGLGAVFSLLVFLRLPSQFPDLSKGDALQRSYFIVGAIAIVASGILFLTLYQDPNKSLKGWIRQQRGFSISASVNNEERPEEQAVQVTTPPYGELIKQGFVEMTKERSVMLAYAGGFVARSTTVATAVFIPTFVNQWYHNNGYCGPDRNYKGTDRCEEAYVMASIISGVTQLVALLTTPVWGFAVSKFGRTICITAAALFGLISSWILCLIDSPQTAWFMVFCGFIGVGQIGVIITSMSYCTDVRAEIRGSIAGVYSLFGGAGILILTKVGFALSDEWAHAGFFVLGAFDLMLLSVIFFSSKFGQGFIREIPSVHL</sequence>
<dbReference type="GO" id="GO:0016020">
    <property type="term" value="C:membrane"/>
    <property type="evidence" value="ECO:0007669"/>
    <property type="project" value="UniProtKB-SubCell"/>
</dbReference>
<dbReference type="PANTHER" id="PTHR23524:SF1">
    <property type="entry name" value="MRH DOMAIN-CONTAINING PROTEIN-RELATED"/>
    <property type="match status" value="1"/>
</dbReference>
<evidence type="ECO:0000256" key="1">
    <source>
        <dbReference type="ARBA" id="ARBA00004141"/>
    </source>
</evidence>
<feature type="transmembrane region" description="Helical" evidence="2">
    <location>
        <begin position="12"/>
        <end position="30"/>
    </location>
</feature>
<dbReference type="Pfam" id="PF07690">
    <property type="entry name" value="MFS_1"/>
    <property type="match status" value="1"/>
</dbReference>
<dbReference type="Proteomes" id="UP000182444">
    <property type="component" value="Chromosome 1F"/>
</dbReference>
<comment type="subcellular location">
    <subcellularLocation>
        <location evidence="1">Membrane</location>
        <topology evidence="1">Multi-pass membrane protein</topology>
    </subcellularLocation>
</comment>
<dbReference type="InterPro" id="IPR020846">
    <property type="entry name" value="MFS_dom"/>
</dbReference>